<name>X1VYB3_9ZZZZ</name>
<organism evidence="1">
    <name type="scientific">marine sediment metagenome</name>
    <dbReference type="NCBI Taxonomy" id="412755"/>
    <lineage>
        <taxon>unclassified sequences</taxon>
        <taxon>metagenomes</taxon>
        <taxon>ecological metagenomes</taxon>
    </lineage>
</organism>
<dbReference type="EMBL" id="BARW01040295">
    <property type="protein sequence ID" value="GAJ17135.1"/>
    <property type="molecule type" value="Genomic_DNA"/>
</dbReference>
<protein>
    <submittedName>
        <fullName evidence="1">Uncharacterized protein</fullName>
    </submittedName>
</protein>
<comment type="caution">
    <text evidence="1">The sequence shown here is derived from an EMBL/GenBank/DDBJ whole genome shotgun (WGS) entry which is preliminary data.</text>
</comment>
<sequence>LIPRVLSKWGAPVRDQIQRIQLVIGNVGQVWQVAAIKKLLRSNIKAIKEVIQRSFVSGMVVFDVRYAKDSQSLAEELTLANPQYFKLKVVGVTPSKLDVKLVEKGS</sequence>
<dbReference type="AlphaFoldDB" id="X1VYB3"/>
<reference evidence="1" key="1">
    <citation type="journal article" date="2014" name="Front. Microbiol.">
        <title>High frequency of phylogenetically diverse reductive dehalogenase-homologous genes in deep subseafloor sedimentary metagenomes.</title>
        <authorList>
            <person name="Kawai M."/>
            <person name="Futagami T."/>
            <person name="Toyoda A."/>
            <person name="Takaki Y."/>
            <person name="Nishi S."/>
            <person name="Hori S."/>
            <person name="Arai W."/>
            <person name="Tsubouchi T."/>
            <person name="Morono Y."/>
            <person name="Uchiyama I."/>
            <person name="Ito T."/>
            <person name="Fujiyama A."/>
            <person name="Inagaki F."/>
            <person name="Takami H."/>
        </authorList>
    </citation>
    <scope>NUCLEOTIDE SEQUENCE</scope>
    <source>
        <strain evidence="1">Expedition CK06-06</strain>
    </source>
</reference>
<feature type="non-terminal residue" evidence="1">
    <location>
        <position position="1"/>
    </location>
</feature>
<evidence type="ECO:0000313" key="1">
    <source>
        <dbReference type="EMBL" id="GAJ17135.1"/>
    </source>
</evidence>
<proteinExistence type="predicted"/>
<gene>
    <name evidence="1" type="ORF">S12H4_60963</name>
</gene>
<accession>X1VYB3</accession>